<proteinExistence type="predicted"/>
<accession>A0A368F018</accession>
<evidence type="ECO:0000313" key="2">
    <source>
        <dbReference type="Proteomes" id="UP000252519"/>
    </source>
</evidence>
<gene>
    <name evidence="1" type="ORF">ANCCAN_28873</name>
</gene>
<keyword evidence="2" id="KW-1185">Reference proteome</keyword>
<feature type="non-terminal residue" evidence="1">
    <location>
        <position position="31"/>
    </location>
</feature>
<dbReference type="Proteomes" id="UP000252519">
    <property type="component" value="Unassembled WGS sequence"/>
</dbReference>
<sequence length="31" mass="3528">MVKPSIMLIHTPKTLLQNKANRDKSFIAGQF</sequence>
<dbReference type="AlphaFoldDB" id="A0A368F018"/>
<evidence type="ECO:0000313" key="1">
    <source>
        <dbReference type="EMBL" id="RCN25414.1"/>
    </source>
</evidence>
<dbReference type="EMBL" id="JOJR01011983">
    <property type="protein sequence ID" value="RCN25414.1"/>
    <property type="molecule type" value="Genomic_DNA"/>
</dbReference>
<organism evidence="1 2">
    <name type="scientific">Ancylostoma caninum</name>
    <name type="common">Dog hookworm</name>
    <dbReference type="NCBI Taxonomy" id="29170"/>
    <lineage>
        <taxon>Eukaryota</taxon>
        <taxon>Metazoa</taxon>
        <taxon>Ecdysozoa</taxon>
        <taxon>Nematoda</taxon>
        <taxon>Chromadorea</taxon>
        <taxon>Rhabditida</taxon>
        <taxon>Rhabditina</taxon>
        <taxon>Rhabditomorpha</taxon>
        <taxon>Strongyloidea</taxon>
        <taxon>Ancylostomatidae</taxon>
        <taxon>Ancylostomatinae</taxon>
        <taxon>Ancylostoma</taxon>
    </lineage>
</organism>
<comment type="caution">
    <text evidence="1">The sequence shown here is derived from an EMBL/GenBank/DDBJ whole genome shotgun (WGS) entry which is preliminary data.</text>
</comment>
<reference evidence="1 2" key="1">
    <citation type="submission" date="2014-10" db="EMBL/GenBank/DDBJ databases">
        <title>Draft genome of the hookworm Ancylostoma caninum.</title>
        <authorList>
            <person name="Mitreva M."/>
        </authorList>
    </citation>
    <scope>NUCLEOTIDE SEQUENCE [LARGE SCALE GENOMIC DNA]</scope>
    <source>
        <strain evidence="1 2">Baltimore</strain>
    </source>
</reference>
<name>A0A368F018_ANCCA</name>
<protein>
    <submittedName>
        <fullName evidence="1">Uncharacterized protein</fullName>
    </submittedName>
</protein>